<keyword evidence="2" id="KW-1185">Reference proteome</keyword>
<comment type="caution">
    <text evidence="1">The sequence shown here is derived from an EMBL/GenBank/DDBJ whole genome shotgun (WGS) entry which is preliminary data.</text>
</comment>
<evidence type="ECO:0000313" key="1">
    <source>
        <dbReference type="EMBL" id="CAG8792713.1"/>
    </source>
</evidence>
<proteinExistence type="predicted"/>
<dbReference type="EMBL" id="CAJVPZ010062924">
    <property type="protein sequence ID" value="CAG8792713.1"/>
    <property type="molecule type" value="Genomic_DNA"/>
</dbReference>
<accession>A0A9N9P6Z8</accession>
<feature type="non-terminal residue" evidence="1">
    <location>
        <position position="212"/>
    </location>
</feature>
<reference evidence="1" key="1">
    <citation type="submission" date="2021-06" db="EMBL/GenBank/DDBJ databases">
        <authorList>
            <person name="Kallberg Y."/>
            <person name="Tangrot J."/>
            <person name="Rosling A."/>
        </authorList>
    </citation>
    <scope>NUCLEOTIDE SEQUENCE</scope>
    <source>
        <strain evidence="1">IN212</strain>
    </source>
</reference>
<dbReference type="AlphaFoldDB" id="A0A9N9P6Z8"/>
<dbReference type="Proteomes" id="UP000789396">
    <property type="component" value="Unassembled WGS sequence"/>
</dbReference>
<evidence type="ECO:0000313" key="2">
    <source>
        <dbReference type="Proteomes" id="UP000789396"/>
    </source>
</evidence>
<organism evidence="1 2">
    <name type="scientific">Racocetra fulgida</name>
    <dbReference type="NCBI Taxonomy" id="60492"/>
    <lineage>
        <taxon>Eukaryota</taxon>
        <taxon>Fungi</taxon>
        <taxon>Fungi incertae sedis</taxon>
        <taxon>Mucoromycota</taxon>
        <taxon>Glomeromycotina</taxon>
        <taxon>Glomeromycetes</taxon>
        <taxon>Diversisporales</taxon>
        <taxon>Gigasporaceae</taxon>
        <taxon>Racocetra</taxon>
    </lineage>
</organism>
<sequence>HCNFQYVSSKSFAKYMTKYIMKPERSELFELSEHNAYRSHVLARRLGTIELTILLLGYSICQSSIAVQYLPSLPPNIKTRSVKPIYLLNDDNSNPYWDDAIDKYFSRPNDPIFHNITYPQFHQLYRIQPNPPNSNTTYWIDLQRRYVIKRKKSILVRFHHLTADDGEPYFYQQLLLQLPWRNEQELLDQYPDYRSHYQSKFPEQYAISIQYL</sequence>
<name>A0A9N9P6Z8_9GLOM</name>
<feature type="non-terminal residue" evidence="1">
    <location>
        <position position="1"/>
    </location>
</feature>
<dbReference type="OrthoDB" id="2443938at2759"/>
<protein>
    <submittedName>
        <fullName evidence="1">7661_t:CDS:1</fullName>
    </submittedName>
</protein>
<gene>
    <name evidence="1" type="ORF">RFULGI_LOCUS16910</name>
</gene>